<feature type="non-terminal residue" evidence="13">
    <location>
        <position position="1"/>
    </location>
</feature>
<comment type="subcellular location">
    <subcellularLocation>
        <location evidence="1">Membrane</location>
        <topology evidence="1">Multi-pass membrane protein</topology>
    </subcellularLocation>
</comment>
<gene>
    <name evidence="13" type="ORF">CAPTEDRAFT_207982</name>
</gene>
<keyword evidence="2" id="KW-0813">Transport</keyword>
<dbReference type="InterPro" id="IPR015683">
    <property type="entry name" value="Ionotropic_Glu_rcpt"/>
</dbReference>
<dbReference type="AlphaFoldDB" id="R7UA32"/>
<evidence type="ECO:0000256" key="2">
    <source>
        <dbReference type="ARBA" id="ARBA00022448"/>
    </source>
</evidence>
<evidence type="ECO:0000259" key="12">
    <source>
        <dbReference type="Pfam" id="PF10613"/>
    </source>
</evidence>
<evidence type="ECO:0000313" key="13">
    <source>
        <dbReference type="EMBL" id="ELU02839.1"/>
    </source>
</evidence>
<keyword evidence="7" id="KW-0675">Receptor</keyword>
<dbReference type="Proteomes" id="UP000014760">
    <property type="component" value="Unassembled WGS sequence"/>
</dbReference>
<evidence type="ECO:0000256" key="11">
    <source>
        <dbReference type="SAM" id="Phobius"/>
    </source>
</evidence>
<dbReference type="OMA" id="WACATAT"/>
<evidence type="ECO:0000256" key="1">
    <source>
        <dbReference type="ARBA" id="ARBA00004141"/>
    </source>
</evidence>
<feature type="transmembrane region" description="Helical" evidence="11">
    <location>
        <begin position="111"/>
        <end position="132"/>
    </location>
</feature>
<keyword evidence="8" id="KW-0325">Glycoprotein</keyword>
<dbReference type="OrthoDB" id="5984008at2759"/>
<keyword evidence="4 11" id="KW-1133">Transmembrane helix</keyword>
<dbReference type="EMBL" id="KB303731">
    <property type="protein sequence ID" value="ELU02839.1"/>
    <property type="molecule type" value="Genomic_DNA"/>
</dbReference>
<feature type="transmembrane region" description="Helical" evidence="11">
    <location>
        <begin position="153"/>
        <end position="177"/>
    </location>
</feature>
<dbReference type="PANTHER" id="PTHR18966">
    <property type="entry name" value="IONOTROPIC GLUTAMATE RECEPTOR"/>
    <property type="match status" value="1"/>
</dbReference>
<dbReference type="STRING" id="283909.R7UA32"/>
<keyword evidence="10" id="KW-0407">Ion channel</keyword>
<keyword evidence="6 11" id="KW-0472">Membrane</keyword>
<evidence type="ECO:0000256" key="6">
    <source>
        <dbReference type="ARBA" id="ARBA00023136"/>
    </source>
</evidence>
<evidence type="ECO:0000256" key="10">
    <source>
        <dbReference type="ARBA" id="ARBA00023303"/>
    </source>
</evidence>
<evidence type="ECO:0000313" key="15">
    <source>
        <dbReference type="Proteomes" id="UP000014760"/>
    </source>
</evidence>
<proteinExistence type="predicted"/>
<keyword evidence="9" id="KW-1071">Ligand-gated ion channel</keyword>
<dbReference type="SUPFAM" id="SSF53850">
    <property type="entry name" value="Periplasmic binding protein-like II"/>
    <property type="match status" value="1"/>
</dbReference>
<evidence type="ECO:0000256" key="9">
    <source>
        <dbReference type="ARBA" id="ARBA00023286"/>
    </source>
</evidence>
<dbReference type="GO" id="GO:0015276">
    <property type="term" value="F:ligand-gated monoatomic ion channel activity"/>
    <property type="evidence" value="ECO:0007669"/>
    <property type="project" value="InterPro"/>
</dbReference>
<accession>R7UA32</accession>
<dbReference type="Gene3D" id="3.40.190.10">
    <property type="entry name" value="Periplasmic binding protein-like II"/>
    <property type="match status" value="2"/>
</dbReference>
<evidence type="ECO:0000313" key="14">
    <source>
        <dbReference type="EnsemblMetazoa" id="CapteP207982"/>
    </source>
</evidence>
<dbReference type="Pfam" id="PF10613">
    <property type="entry name" value="Lig_chan-Glu_bd"/>
    <property type="match status" value="1"/>
</dbReference>
<organism evidence="13">
    <name type="scientific">Capitella teleta</name>
    <name type="common">Polychaete worm</name>
    <dbReference type="NCBI Taxonomy" id="283909"/>
    <lineage>
        <taxon>Eukaryota</taxon>
        <taxon>Metazoa</taxon>
        <taxon>Spiralia</taxon>
        <taxon>Lophotrochozoa</taxon>
        <taxon>Annelida</taxon>
        <taxon>Polychaeta</taxon>
        <taxon>Sedentaria</taxon>
        <taxon>Scolecida</taxon>
        <taxon>Capitellidae</taxon>
        <taxon>Capitella</taxon>
    </lineage>
</organism>
<dbReference type="InterPro" id="IPR019594">
    <property type="entry name" value="Glu/Gly-bd"/>
</dbReference>
<reference evidence="14" key="3">
    <citation type="submission" date="2015-06" db="UniProtKB">
        <authorList>
            <consortium name="EnsemblMetazoa"/>
        </authorList>
    </citation>
    <scope>IDENTIFICATION</scope>
</reference>
<evidence type="ECO:0000256" key="7">
    <source>
        <dbReference type="ARBA" id="ARBA00023170"/>
    </source>
</evidence>
<evidence type="ECO:0000256" key="3">
    <source>
        <dbReference type="ARBA" id="ARBA00022692"/>
    </source>
</evidence>
<keyword evidence="3 11" id="KW-0812">Transmembrane</keyword>
<dbReference type="EMBL" id="AMQN01045860">
    <property type="status" value="NOT_ANNOTATED_CDS"/>
    <property type="molecule type" value="Genomic_DNA"/>
</dbReference>
<feature type="non-terminal residue" evidence="13">
    <location>
        <position position="215"/>
    </location>
</feature>
<reference evidence="13 15" key="2">
    <citation type="journal article" date="2013" name="Nature">
        <title>Insights into bilaterian evolution from three spiralian genomes.</title>
        <authorList>
            <person name="Simakov O."/>
            <person name="Marletaz F."/>
            <person name="Cho S.J."/>
            <person name="Edsinger-Gonzales E."/>
            <person name="Havlak P."/>
            <person name="Hellsten U."/>
            <person name="Kuo D.H."/>
            <person name="Larsson T."/>
            <person name="Lv J."/>
            <person name="Arendt D."/>
            <person name="Savage R."/>
            <person name="Osoegawa K."/>
            <person name="de Jong P."/>
            <person name="Grimwood J."/>
            <person name="Chapman J.A."/>
            <person name="Shapiro H."/>
            <person name="Aerts A."/>
            <person name="Otillar R.P."/>
            <person name="Terry A.Y."/>
            <person name="Boore J.L."/>
            <person name="Grigoriev I.V."/>
            <person name="Lindberg D.R."/>
            <person name="Seaver E.C."/>
            <person name="Weisblat D.A."/>
            <person name="Putnam N.H."/>
            <person name="Rokhsar D.S."/>
        </authorList>
    </citation>
    <scope>NUCLEOTIDE SEQUENCE</scope>
    <source>
        <strain evidence="13 15">I ESC-2004</strain>
    </source>
</reference>
<evidence type="ECO:0000256" key="5">
    <source>
        <dbReference type="ARBA" id="ARBA00023065"/>
    </source>
</evidence>
<dbReference type="HOGENOM" id="CLU_1286107_0_0_1"/>
<evidence type="ECO:0000256" key="8">
    <source>
        <dbReference type="ARBA" id="ARBA00023180"/>
    </source>
</evidence>
<keyword evidence="5" id="KW-0406">Ion transport</keyword>
<evidence type="ECO:0000256" key="4">
    <source>
        <dbReference type="ARBA" id="ARBA00022989"/>
    </source>
</evidence>
<sequence length="215" mass="23727">EEPFVEVSGGSYNGLFVDLLSKISKNIDVDIEIKTTTGPSYKTDDGHWRGVVQKVTEREGDLGGPLTATFAQDRVTDQTHSFMSSGIALVAKKPRQPTSNSFCLFLGPFRATTWVIITIVTLLACGILFFLTRRWSLKGKACKPPAELQCFRCFFYSYALLLSSLYLAHLTAIILGATKGQMASPIQSVEDLVKQSVVRYGVVRNGHAHNFIQMS</sequence>
<reference evidence="15" key="1">
    <citation type="submission" date="2012-12" db="EMBL/GenBank/DDBJ databases">
        <authorList>
            <person name="Hellsten U."/>
            <person name="Grimwood J."/>
            <person name="Chapman J.A."/>
            <person name="Shapiro H."/>
            <person name="Aerts A."/>
            <person name="Otillar R.P."/>
            <person name="Terry A.Y."/>
            <person name="Boore J.L."/>
            <person name="Simakov O."/>
            <person name="Marletaz F."/>
            <person name="Cho S.-J."/>
            <person name="Edsinger-Gonzales E."/>
            <person name="Havlak P."/>
            <person name="Kuo D.-H."/>
            <person name="Larsson T."/>
            <person name="Lv J."/>
            <person name="Arendt D."/>
            <person name="Savage R."/>
            <person name="Osoegawa K."/>
            <person name="de Jong P."/>
            <person name="Lindberg D.R."/>
            <person name="Seaver E.C."/>
            <person name="Weisblat D.A."/>
            <person name="Putnam N.H."/>
            <person name="Grigoriev I.V."/>
            <person name="Rokhsar D.S."/>
        </authorList>
    </citation>
    <scope>NUCLEOTIDE SEQUENCE</scope>
    <source>
        <strain evidence="15">I ESC-2004</strain>
    </source>
</reference>
<dbReference type="EnsemblMetazoa" id="CapteT207982">
    <property type="protein sequence ID" value="CapteP207982"/>
    <property type="gene ID" value="CapteG207982"/>
</dbReference>
<dbReference type="GO" id="GO:0016020">
    <property type="term" value="C:membrane"/>
    <property type="evidence" value="ECO:0007669"/>
    <property type="project" value="UniProtKB-SubCell"/>
</dbReference>
<protein>
    <recommendedName>
        <fullName evidence="12">Ionotropic glutamate receptor L-glutamate and glycine-binding domain-containing protein</fullName>
    </recommendedName>
</protein>
<feature type="domain" description="Ionotropic glutamate receptor L-glutamate and glycine-binding" evidence="12">
    <location>
        <begin position="10"/>
        <end position="94"/>
    </location>
</feature>
<name>R7UA32_CAPTE</name>
<keyword evidence="15" id="KW-1185">Reference proteome</keyword>